<dbReference type="Proteomes" id="UP000054485">
    <property type="component" value="Unassembled WGS sequence"/>
</dbReference>
<dbReference type="EMBL" id="KN836881">
    <property type="protein sequence ID" value="KIK31550.1"/>
    <property type="molecule type" value="Genomic_DNA"/>
</dbReference>
<accession>A0A0C9Z280</accession>
<proteinExistence type="predicted"/>
<keyword evidence="2" id="KW-1185">Reference proteome</keyword>
<reference evidence="1 2" key="1">
    <citation type="submission" date="2014-04" db="EMBL/GenBank/DDBJ databases">
        <authorList>
            <consortium name="DOE Joint Genome Institute"/>
            <person name="Kuo A."/>
            <person name="Ruytinx J."/>
            <person name="Rineau F."/>
            <person name="Colpaert J."/>
            <person name="Kohler A."/>
            <person name="Nagy L.G."/>
            <person name="Floudas D."/>
            <person name="Copeland A."/>
            <person name="Barry K.W."/>
            <person name="Cichocki N."/>
            <person name="Veneault-Fourrey C."/>
            <person name="LaButti K."/>
            <person name="Lindquist E.A."/>
            <person name="Lipzen A."/>
            <person name="Lundell T."/>
            <person name="Morin E."/>
            <person name="Murat C."/>
            <person name="Sun H."/>
            <person name="Tunlid A."/>
            <person name="Henrissat B."/>
            <person name="Grigoriev I.V."/>
            <person name="Hibbett D.S."/>
            <person name="Martin F."/>
            <person name="Nordberg H.P."/>
            <person name="Cantor M.N."/>
            <person name="Hua S.X."/>
        </authorList>
    </citation>
    <scope>NUCLEOTIDE SEQUENCE [LARGE SCALE GENOMIC DNA]</scope>
    <source>
        <strain evidence="1 2">UH-Slu-Lm8-n1</strain>
    </source>
</reference>
<evidence type="ECO:0000313" key="2">
    <source>
        <dbReference type="Proteomes" id="UP000054485"/>
    </source>
</evidence>
<evidence type="ECO:0000313" key="1">
    <source>
        <dbReference type="EMBL" id="KIK31550.1"/>
    </source>
</evidence>
<gene>
    <name evidence="1" type="ORF">CY34DRAFT_274131</name>
</gene>
<organism evidence="1 2">
    <name type="scientific">Suillus luteus UH-Slu-Lm8-n1</name>
    <dbReference type="NCBI Taxonomy" id="930992"/>
    <lineage>
        <taxon>Eukaryota</taxon>
        <taxon>Fungi</taxon>
        <taxon>Dikarya</taxon>
        <taxon>Basidiomycota</taxon>
        <taxon>Agaricomycotina</taxon>
        <taxon>Agaricomycetes</taxon>
        <taxon>Agaricomycetidae</taxon>
        <taxon>Boletales</taxon>
        <taxon>Suillineae</taxon>
        <taxon>Suillaceae</taxon>
        <taxon>Suillus</taxon>
    </lineage>
</organism>
<protein>
    <submittedName>
        <fullName evidence="1">Uncharacterized protein</fullName>
    </submittedName>
</protein>
<sequence>MCSAAGRQSHSISYLTSNFSIHCLALNAVSALDFSRRVNISGVNTKTISPRLIVVTFSSAQRWSSTNLSISTILPCSRSGCF</sequence>
<name>A0A0C9Z280_9AGAM</name>
<reference evidence="2" key="2">
    <citation type="submission" date="2015-01" db="EMBL/GenBank/DDBJ databases">
        <title>Evolutionary Origins and Diversification of the Mycorrhizal Mutualists.</title>
        <authorList>
            <consortium name="DOE Joint Genome Institute"/>
            <consortium name="Mycorrhizal Genomics Consortium"/>
            <person name="Kohler A."/>
            <person name="Kuo A."/>
            <person name="Nagy L.G."/>
            <person name="Floudas D."/>
            <person name="Copeland A."/>
            <person name="Barry K.W."/>
            <person name="Cichocki N."/>
            <person name="Veneault-Fourrey C."/>
            <person name="LaButti K."/>
            <person name="Lindquist E.A."/>
            <person name="Lipzen A."/>
            <person name="Lundell T."/>
            <person name="Morin E."/>
            <person name="Murat C."/>
            <person name="Riley R."/>
            <person name="Ohm R."/>
            <person name="Sun H."/>
            <person name="Tunlid A."/>
            <person name="Henrissat B."/>
            <person name="Grigoriev I.V."/>
            <person name="Hibbett D.S."/>
            <person name="Martin F."/>
        </authorList>
    </citation>
    <scope>NUCLEOTIDE SEQUENCE [LARGE SCALE GENOMIC DNA]</scope>
    <source>
        <strain evidence="2">UH-Slu-Lm8-n1</strain>
    </source>
</reference>
<dbReference type="HOGENOM" id="CLU_2607586_0_0_1"/>
<dbReference type="AlphaFoldDB" id="A0A0C9Z280"/>
<dbReference type="InParanoid" id="A0A0C9Z280"/>